<protein>
    <submittedName>
        <fullName evidence="1">Uncharacterized protein</fullName>
    </submittedName>
</protein>
<dbReference type="EMBL" id="JASBWS010000002">
    <property type="protein sequence ID" value="KAJ9117205.1"/>
    <property type="molecule type" value="Genomic_DNA"/>
</dbReference>
<organism evidence="1 2">
    <name type="scientific">Naganishia adeliensis</name>
    <dbReference type="NCBI Taxonomy" id="92952"/>
    <lineage>
        <taxon>Eukaryota</taxon>
        <taxon>Fungi</taxon>
        <taxon>Dikarya</taxon>
        <taxon>Basidiomycota</taxon>
        <taxon>Agaricomycotina</taxon>
        <taxon>Tremellomycetes</taxon>
        <taxon>Filobasidiales</taxon>
        <taxon>Filobasidiaceae</taxon>
        <taxon>Naganishia</taxon>
    </lineage>
</organism>
<comment type="caution">
    <text evidence="1">The sequence shown here is derived from an EMBL/GenBank/DDBJ whole genome shotgun (WGS) entry which is preliminary data.</text>
</comment>
<dbReference type="Proteomes" id="UP001230649">
    <property type="component" value="Unassembled WGS sequence"/>
</dbReference>
<reference evidence="1" key="1">
    <citation type="submission" date="2023-04" db="EMBL/GenBank/DDBJ databases">
        <title>Draft Genome sequencing of Naganishia species isolated from polar environments using Oxford Nanopore Technology.</title>
        <authorList>
            <person name="Leo P."/>
            <person name="Venkateswaran K."/>
        </authorList>
    </citation>
    <scope>NUCLEOTIDE SEQUENCE</scope>
    <source>
        <strain evidence="1">MNA-CCFEE 5262</strain>
    </source>
</reference>
<accession>A0ACC2WZI3</accession>
<gene>
    <name evidence="1" type="ORF">QFC20_000349</name>
</gene>
<keyword evidence="2" id="KW-1185">Reference proteome</keyword>
<proteinExistence type="predicted"/>
<name>A0ACC2WZI3_9TREE</name>
<sequence>MRGEYCIAGASFFTFVSVVLMVFALIGQVSPGTLTKDIYMIQVDMAAYGAGLGGATNVSAAGLYDTKAKDALGTKLGLRQKYRWNYLGSCAYVTEGGGICNSTSFGHPFTPLAAILSDTPAKFTVQTNDIIPKSTFKEDSYNKTLSRVAFWTAFVGACAALVALILGAIPNRFTFLGAAAATVISTVGLCIGAAIWTVLITKNDFLNIVKVQGGRSLGIKITAGPALYLTWVAFACSAISIFPYVLSAFTYRKY</sequence>
<evidence type="ECO:0000313" key="1">
    <source>
        <dbReference type="EMBL" id="KAJ9117205.1"/>
    </source>
</evidence>
<evidence type="ECO:0000313" key="2">
    <source>
        <dbReference type="Proteomes" id="UP001230649"/>
    </source>
</evidence>